<dbReference type="RefSeq" id="WP_036966968.1">
    <property type="nucleotide sequence ID" value="NZ_CP032090.1"/>
</dbReference>
<dbReference type="Gene3D" id="3.40.50.300">
    <property type="entry name" value="P-loop containing nucleotide triphosphate hydrolases"/>
    <property type="match status" value="1"/>
</dbReference>
<dbReference type="GeneID" id="99506034"/>
<organism evidence="1 2">
    <name type="scientific">Pseudoalteromonas lipolytica</name>
    <dbReference type="NCBI Taxonomy" id="570156"/>
    <lineage>
        <taxon>Bacteria</taxon>
        <taxon>Pseudomonadati</taxon>
        <taxon>Pseudomonadota</taxon>
        <taxon>Gammaproteobacteria</taxon>
        <taxon>Alteromonadales</taxon>
        <taxon>Pseudoalteromonadaceae</taxon>
        <taxon>Pseudoalteromonas</taxon>
    </lineage>
</organism>
<dbReference type="AlphaFoldDB" id="A0AAD0S0A2"/>
<dbReference type="SUPFAM" id="SSF52540">
    <property type="entry name" value="P-loop containing nucleoside triphosphate hydrolases"/>
    <property type="match status" value="1"/>
</dbReference>
<dbReference type="InterPro" id="IPR017746">
    <property type="entry name" value="Cellulose_synthase_operon_BcsQ"/>
</dbReference>
<dbReference type="InterPro" id="IPR027417">
    <property type="entry name" value="P-loop_NTPase"/>
</dbReference>
<dbReference type="EMBL" id="CP032090">
    <property type="protein sequence ID" value="AXV65790.1"/>
    <property type="molecule type" value="Genomic_DNA"/>
</dbReference>
<evidence type="ECO:0000313" key="1">
    <source>
        <dbReference type="EMBL" id="AXV65790.1"/>
    </source>
</evidence>
<dbReference type="NCBIfam" id="TIGR03371">
    <property type="entry name" value="cellulose_yhjQ"/>
    <property type="match status" value="1"/>
</dbReference>
<name>A0AAD0S0A2_9GAMM</name>
<sequence>MKKIFVKGIKGGTGTTSVVANLACALRKSHETVYVIDLDPKSDIGLHLGLAWDHLLGWSDYADFASASEQFHQDNDGVTFLPYGSGSNTKSSFKDIINHCQQLHDSDDAWFLFDCPAHINALEYPLDSEDIFLEVINCDAICHSLMYKQLNFLKQSGSSWQHYFLTNRFNSASELESDLLQLWQSELPLFAPLYINKDEAIMEATAFRNVAINCAPYSVANDDFETLAGWLVSRANNNES</sequence>
<proteinExistence type="predicted"/>
<protein>
    <submittedName>
        <fullName evidence="1">Cellulose synthase operon protein YhjQ</fullName>
    </submittedName>
</protein>
<reference evidence="1 2" key="1">
    <citation type="submission" date="2018-08" db="EMBL/GenBank/DDBJ databases">
        <title>Draft genome sequence of Pseudoalteromonas donghaensis HJ51.</title>
        <authorList>
            <person name="Oh J."/>
            <person name="Roh D."/>
        </authorList>
    </citation>
    <scope>NUCLEOTIDE SEQUENCE [LARGE SCALE GENOMIC DNA]</scope>
    <source>
        <strain evidence="1 2">HJ51</strain>
    </source>
</reference>
<accession>A0AAD0S0A2</accession>
<dbReference type="Pfam" id="PF06564">
    <property type="entry name" value="CBP_BcsQ"/>
    <property type="match status" value="1"/>
</dbReference>
<gene>
    <name evidence="1" type="primary">yhjQ</name>
    <name evidence="1" type="ORF">D0907_11205</name>
</gene>
<evidence type="ECO:0000313" key="2">
    <source>
        <dbReference type="Proteomes" id="UP000264605"/>
    </source>
</evidence>
<dbReference type="Proteomes" id="UP000264605">
    <property type="component" value="Chromosome"/>
</dbReference>
<dbReference type="KEGG" id="pdj:D0907_11205"/>